<dbReference type="AlphaFoldDB" id="A0A8H7QXY3"/>
<sequence length="498" mass="56590">MGFLNFRRKTKTNKALTPLPVVTTDLKNGTTDPKSNYHSPIANSFMMIGSSISDIAQSSLSEDIFNELIPSSLKNHSSTESRDTIRHSLHLKSNNNNITASNLPLKINKTIDSNSSSIDNSSKSALSESILSSSTRSSKQSDSSDSSLSSLSSTEEFLSLHSESISNLQDCPINSSKKVSENVPLINLLYRLPSEQQKNINATATATTLPELTIARMKERHRQEYHQSMQWSPVSPSSSTPLVNYHKKRADLSDSHGIYPKQLSPVPINSRVQMPLNNQIKSAIPTRSASSNIFTSDSFYKRPLVTSISRTNQPLNYQQTRRVIATIAVTDNRGFRNDKNNQQCTKPIHCQVEKMNAEKPRNPRQRLVNIAEYQQQQQQQQYFSNNIEPSKASKFKPDNDRIVHANKRNFVPDLVNLPKDNSNQKQEEKASTHCSHHQPHYTLTKRRYNNSCCQQKQHHQMIRCHHYNHNHNHNHNHSHNHNHKKPVICHNLNKCCQT</sequence>
<comment type="caution">
    <text evidence="2">The sequence shown here is derived from an EMBL/GenBank/DDBJ whole genome shotgun (WGS) entry which is preliminary data.</text>
</comment>
<proteinExistence type="predicted"/>
<dbReference type="EMBL" id="JAEPRC010000339">
    <property type="protein sequence ID" value="KAG2199768.1"/>
    <property type="molecule type" value="Genomic_DNA"/>
</dbReference>
<reference evidence="2" key="1">
    <citation type="submission" date="2020-12" db="EMBL/GenBank/DDBJ databases">
        <title>Metabolic potential, ecology and presence of endohyphal bacteria is reflected in genomic diversity of Mucoromycotina.</title>
        <authorList>
            <person name="Muszewska A."/>
            <person name="Okrasinska A."/>
            <person name="Steczkiewicz K."/>
            <person name="Drgas O."/>
            <person name="Orlowska M."/>
            <person name="Perlinska-Lenart U."/>
            <person name="Aleksandrzak-Piekarczyk T."/>
            <person name="Szatraj K."/>
            <person name="Zielenkiewicz U."/>
            <person name="Pilsyk S."/>
            <person name="Malc E."/>
            <person name="Mieczkowski P."/>
            <person name="Kruszewska J.S."/>
            <person name="Biernat P."/>
            <person name="Pawlowska J."/>
        </authorList>
    </citation>
    <scope>NUCLEOTIDE SEQUENCE</scope>
    <source>
        <strain evidence="2">CBS 226.32</strain>
    </source>
</reference>
<dbReference type="Proteomes" id="UP000650833">
    <property type="component" value="Unassembled WGS sequence"/>
</dbReference>
<evidence type="ECO:0000313" key="3">
    <source>
        <dbReference type="Proteomes" id="UP000650833"/>
    </source>
</evidence>
<accession>A0A8H7QXY3</accession>
<keyword evidence="3" id="KW-1185">Reference proteome</keyword>
<evidence type="ECO:0000313" key="2">
    <source>
        <dbReference type="EMBL" id="KAG2199768.1"/>
    </source>
</evidence>
<protein>
    <submittedName>
        <fullName evidence="2">Uncharacterized protein</fullName>
    </submittedName>
</protein>
<name>A0A8H7QXY3_9FUNG</name>
<organism evidence="2 3">
    <name type="scientific">Mucor plumbeus</name>
    <dbReference type="NCBI Taxonomy" id="97098"/>
    <lineage>
        <taxon>Eukaryota</taxon>
        <taxon>Fungi</taxon>
        <taxon>Fungi incertae sedis</taxon>
        <taxon>Mucoromycota</taxon>
        <taxon>Mucoromycotina</taxon>
        <taxon>Mucoromycetes</taxon>
        <taxon>Mucorales</taxon>
        <taxon>Mucorineae</taxon>
        <taxon>Mucoraceae</taxon>
        <taxon>Mucor</taxon>
    </lineage>
</organism>
<dbReference type="OrthoDB" id="2263894at2759"/>
<feature type="region of interest" description="Disordered" evidence="1">
    <location>
        <begin position="415"/>
        <end position="440"/>
    </location>
</feature>
<gene>
    <name evidence="2" type="ORF">INT46_009009</name>
</gene>
<evidence type="ECO:0000256" key="1">
    <source>
        <dbReference type="SAM" id="MobiDB-lite"/>
    </source>
</evidence>